<keyword evidence="1 2" id="KW-0732">Signal</keyword>
<evidence type="ECO:0000256" key="1">
    <source>
        <dbReference type="ARBA" id="ARBA00022729"/>
    </source>
</evidence>
<comment type="caution">
    <text evidence="4">The sequence shown here is derived from an EMBL/GenBank/DDBJ whole genome shotgun (WGS) entry which is preliminary data.</text>
</comment>
<dbReference type="EMBL" id="BSPO01000002">
    <property type="protein sequence ID" value="GLS83238.1"/>
    <property type="molecule type" value="Genomic_DNA"/>
</dbReference>
<name>A0AA37WW42_9GAMM</name>
<dbReference type="InterPro" id="IPR011250">
    <property type="entry name" value="OMP/PagP_B-barrel"/>
</dbReference>
<organism evidence="4 5">
    <name type="scientific">Paraferrimonas haliotis</name>
    <dbReference type="NCBI Taxonomy" id="2013866"/>
    <lineage>
        <taxon>Bacteria</taxon>
        <taxon>Pseudomonadati</taxon>
        <taxon>Pseudomonadota</taxon>
        <taxon>Gammaproteobacteria</taxon>
        <taxon>Alteromonadales</taxon>
        <taxon>Ferrimonadaceae</taxon>
        <taxon>Paraferrimonas</taxon>
    </lineage>
</organism>
<feature type="domain" description="Outer membrane protein beta-barrel" evidence="3">
    <location>
        <begin position="18"/>
        <end position="158"/>
    </location>
</feature>
<dbReference type="Pfam" id="PF13505">
    <property type="entry name" value="OMP_b-brl"/>
    <property type="match status" value="1"/>
</dbReference>
<keyword evidence="5" id="KW-1185">Reference proteome</keyword>
<evidence type="ECO:0000313" key="5">
    <source>
        <dbReference type="Proteomes" id="UP001157439"/>
    </source>
</evidence>
<evidence type="ECO:0000313" key="4">
    <source>
        <dbReference type="EMBL" id="GLS83238.1"/>
    </source>
</evidence>
<evidence type="ECO:0000256" key="2">
    <source>
        <dbReference type="SAM" id="SignalP"/>
    </source>
</evidence>
<dbReference type="Proteomes" id="UP001157439">
    <property type="component" value="Unassembled WGS sequence"/>
</dbReference>
<proteinExistence type="predicted"/>
<dbReference type="Gene3D" id="2.40.160.20">
    <property type="match status" value="1"/>
</dbReference>
<reference evidence="4 5" key="1">
    <citation type="journal article" date="2014" name="Int. J. Syst. Evol. Microbiol.">
        <title>Complete genome sequence of Corynebacterium casei LMG S-19264T (=DSM 44701T), isolated from a smear-ripened cheese.</title>
        <authorList>
            <consortium name="US DOE Joint Genome Institute (JGI-PGF)"/>
            <person name="Walter F."/>
            <person name="Albersmeier A."/>
            <person name="Kalinowski J."/>
            <person name="Ruckert C."/>
        </authorList>
    </citation>
    <scope>NUCLEOTIDE SEQUENCE [LARGE SCALE GENOMIC DNA]</scope>
    <source>
        <strain evidence="4 5">NBRC 112785</strain>
    </source>
</reference>
<sequence length="182" mass="20226">MLRSILIVMLCVVPIIGQAQTKHNINVGAEFGLASTEPRASDADSSRQGDSYFRMGAGYRFSINDNWSLEARYLEGFNAGVFAGAKTAMAPSAVKVGGEYQWYISELNRWVLKAGYAQYLLSASLKSDWQDNGWNDSGQGAYIATGLRVKFRSNIEMNWILSYDKYQPSQNLGLSAIFGYNF</sequence>
<evidence type="ECO:0000259" key="3">
    <source>
        <dbReference type="Pfam" id="PF13505"/>
    </source>
</evidence>
<feature type="chain" id="PRO_5041413110" description="Outer membrane protein beta-barrel domain-containing protein" evidence="2">
    <location>
        <begin position="20"/>
        <end position="182"/>
    </location>
</feature>
<dbReference type="RefSeq" id="WP_095499877.1">
    <property type="nucleotide sequence ID" value="NZ_BSPO01000002.1"/>
</dbReference>
<gene>
    <name evidence="4" type="ORF">GCM10007894_12150</name>
</gene>
<dbReference type="InterPro" id="IPR027385">
    <property type="entry name" value="Beta-barrel_OMP"/>
</dbReference>
<dbReference type="AlphaFoldDB" id="A0AA37WW42"/>
<accession>A0AA37WW42</accession>
<feature type="signal peptide" evidence="2">
    <location>
        <begin position="1"/>
        <end position="19"/>
    </location>
</feature>
<dbReference type="SUPFAM" id="SSF56925">
    <property type="entry name" value="OMPA-like"/>
    <property type="match status" value="1"/>
</dbReference>
<protein>
    <recommendedName>
        <fullName evidence="3">Outer membrane protein beta-barrel domain-containing protein</fullName>
    </recommendedName>
</protein>